<sequence>MLLPCTATPRPPSTVFHLKNLITYFSLALLFSSFSPPPTSPPAPVPRSSSPPDSLILPLPSLPQAPLSLSSFCPLLIIPPIASLLSFSAFSTTTIPMLAPTNSPKKFLNTSLAIHSLLFSKKKSPSEPAPQPTTHCTLSLGDQYTPSRPSMRAPPLAHIRITPPLIPIHIHILPTHILIRSRMTTHGHEEKTNSKNSPPRGVLDFLELRR</sequence>
<name>A0A292PUY4_9PEZI</name>
<evidence type="ECO:0000256" key="1">
    <source>
        <dbReference type="SAM" id="MobiDB-lite"/>
    </source>
</evidence>
<proteinExistence type="predicted"/>
<evidence type="ECO:0000313" key="2">
    <source>
        <dbReference type="EMBL" id="CUS11359.1"/>
    </source>
</evidence>
<accession>A0A292PUY4</accession>
<feature type="region of interest" description="Disordered" evidence="1">
    <location>
        <begin position="185"/>
        <end position="210"/>
    </location>
</feature>
<evidence type="ECO:0000313" key="3">
    <source>
        <dbReference type="Proteomes" id="UP001412239"/>
    </source>
</evidence>
<protein>
    <submittedName>
        <fullName evidence="2">Uncharacterized protein</fullName>
    </submittedName>
</protein>
<dbReference type="EMBL" id="LN891024">
    <property type="protein sequence ID" value="CUS11359.1"/>
    <property type="molecule type" value="Genomic_DNA"/>
</dbReference>
<dbReference type="AlphaFoldDB" id="A0A292PUY4"/>
<organism evidence="2 3">
    <name type="scientific">Tuber aestivum</name>
    <name type="common">summer truffle</name>
    <dbReference type="NCBI Taxonomy" id="59557"/>
    <lineage>
        <taxon>Eukaryota</taxon>
        <taxon>Fungi</taxon>
        <taxon>Dikarya</taxon>
        <taxon>Ascomycota</taxon>
        <taxon>Pezizomycotina</taxon>
        <taxon>Pezizomycetes</taxon>
        <taxon>Pezizales</taxon>
        <taxon>Tuberaceae</taxon>
        <taxon>Tuber</taxon>
    </lineage>
</organism>
<reference evidence="2" key="1">
    <citation type="submission" date="2015-10" db="EMBL/GenBank/DDBJ databases">
        <authorList>
            <person name="Regsiter A."/>
            <person name="william w."/>
        </authorList>
    </citation>
    <scope>NUCLEOTIDE SEQUENCE</scope>
    <source>
        <strain evidence="2">Montdore</strain>
    </source>
</reference>
<feature type="compositionally biased region" description="Polar residues" evidence="1">
    <location>
        <begin position="132"/>
        <end position="148"/>
    </location>
</feature>
<keyword evidence="3" id="KW-1185">Reference proteome</keyword>
<feature type="region of interest" description="Disordered" evidence="1">
    <location>
        <begin position="123"/>
        <end position="151"/>
    </location>
</feature>
<gene>
    <name evidence="2" type="ORF">GSTUAT00004561001</name>
</gene>
<dbReference type="Proteomes" id="UP001412239">
    <property type="component" value="Unassembled WGS sequence"/>
</dbReference>